<dbReference type="Proteomes" id="UP000276254">
    <property type="component" value="Plasmid unnamed1"/>
</dbReference>
<dbReference type="CDD" id="cd08071">
    <property type="entry name" value="MPN_DUF2466"/>
    <property type="match status" value="1"/>
</dbReference>
<dbReference type="InterPro" id="IPR025657">
    <property type="entry name" value="RadC_JAB"/>
</dbReference>
<feature type="domain" description="MPN" evidence="7">
    <location>
        <begin position="141"/>
        <end position="263"/>
    </location>
</feature>
<dbReference type="InterPro" id="IPR001405">
    <property type="entry name" value="UPF0758"/>
</dbReference>
<dbReference type="Gene3D" id="3.40.140.10">
    <property type="entry name" value="Cytidine Deaminase, domain 2"/>
    <property type="match status" value="1"/>
</dbReference>
<dbReference type="GO" id="GO:0046872">
    <property type="term" value="F:metal ion binding"/>
    <property type="evidence" value="ECO:0007669"/>
    <property type="project" value="UniProtKB-KW"/>
</dbReference>
<dbReference type="AlphaFoldDB" id="A0A494TDS3"/>
<dbReference type="GO" id="GO:0008237">
    <property type="term" value="F:metallopeptidase activity"/>
    <property type="evidence" value="ECO:0007669"/>
    <property type="project" value="UniProtKB-KW"/>
</dbReference>
<dbReference type="Pfam" id="PF04002">
    <property type="entry name" value="RadC"/>
    <property type="match status" value="1"/>
</dbReference>
<dbReference type="OrthoDB" id="9804482at2"/>
<dbReference type="NCBIfam" id="TIGR00608">
    <property type="entry name" value="radc"/>
    <property type="match status" value="1"/>
</dbReference>
<gene>
    <name evidence="8" type="primary">radC</name>
    <name evidence="8" type="ORF">D3Y57_04030</name>
</gene>
<dbReference type="KEGG" id="spha:D3Y57_04030"/>
<keyword evidence="9" id="KW-1185">Reference proteome</keyword>
<keyword evidence="8" id="KW-0614">Plasmid</keyword>
<evidence type="ECO:0000313" key="9">
    <source>
        <dbReference type="Proteomes" id="UP000276254"/>
    </source>
</evidence>
<organism evidence="8 9">
    <name type="scientific">Sphingomonas paeninsulae</name>
    <dbReference type="NCBI Taxonomy" id="2319844"/>
    <lineage>
        <taxon>Bacteria</taxon>
        <taxon>Pseudomonadati</taxon>
        <taxon>Pseudomonadota</taxon>
        <taxon>Alphaproteobacteria</taxon>
        <taxon>Sphingomonadales</taxon>
        <taxon>Sphingomonadaceae</taxon>
        <taxon>Sphingomonas</taxon>
    </lineage>
</organism>
<keyword evidence="2" id="KW-0479">Metal-binding</keyword>
<evidence type="ECO:0000256" key="3">
    <source>
        <dbReference type="ARBA" id="ARBA00022801"/>
    </source>
</evidence>
<evidence type="ECO:0000256" key="5">
    <source>
        <dbReference type="ARBA" id="ARBA00023049"/>
    </source>
</evidence>
<dbReference type="PANTHER" id="PTHR30471">
    <property type="entry name" value="DNA REPAIR PROTEIN RADC"/>
    <property type="match status" value="1"/>
</dbReference>
<dbReference type="PANTHER" id="PTHR30471:SF3">
    <property type="entry name" value="UPF0758 PROTEIN YEES-RELATED"/>
    <property type="match status" value="1"/>
</dbReference>
<evidence type="ECO:0000313" key="8">
    <source>
        <dbReference type="EMBL" id="AYJ85203.1"/>
    </source>
</evidence>
<keyword evidence="3" id="KW-0378">Hydrolase</keyword>
<evidence type="ECO:0000256" key="1">
    <source>
        <dbReference type="ARBA" id="ARBA00022670"/>
    </source>
</evidence>
<evidence type="ECO:0000256" key="2">
    <source>
        <dbReference type="ARBA" id="ARBA00022723"/>
    </source>
</evidence>
<reference evidence="8 9" key="1">
    <citation type="submission" date="2018-09" db="EMBL/GenBank/DDBJ databases">
        <title>Sphingomonas peninsula sp. nov., isolated from fildes peninsula, Antarctic soil.</title>
        <authorList>
            <person name="Yingchao G."/>
        </authorList>
    </citation>
    <scope>NUCLEOTIDE SEQUENCE [LARGE SCALE GENOMIC DNA]</scope>
    <source>
        <strain evidence="8 9">YZ-8</strain>
        <plasmid evidence="8 9">unnamed1</plasmid>
    </source>
</reference>
<proteinExistence type="inferred from homology"/>
<name>A0A494TDS3_SPHPE</name>
<dbReference type="SUPFAM" id="SSF102712">
    <property type="entry name" value="JAB1/MPN domain"/>
    <property type="match status" value="1"/>
</dbReference>
<dbReference type="PROSITE" id="PS01302">
    <property type="entry name" value="UPF0758"/>
    <property type="match status" value="1"/>
</dbReference>
<dbReference type="EMBL" id="CP032828">
    <property type="protein sequence ID" value="AYJ85203.1"/>
    <property type="molecule type" value="Genomic_DNA"/>
</dbReference>
<keyword evidence="4" id="KW-0862">Zinc</keyword>
<accession>A0A494TDS3</accession>
<geneLocation type="plasmid" evidence="8">
    <name>unnamed1</name>
</geneLocation>
<dbReference type="InterPro" id="IPR037518">
    <property type="entry name" value="MPN"/>
</dbReference>
<evidence type="ECO:0000256" key="6">
    <source>
        <dbReference type="RuleBase" id="RU003797"/>
    </source>
</evidence>
<comment type="similarity">
    <text evidence="6">Belongs to the UPF0758 family.</text>
</comment>
<sequence length="263" mass="28671">MGRQVMVSMGGISANYRRHHAHRDDDRSHRRSLGLCPSATLLGLPGTSCAGAWNEDSSAALARRTVEVRLLASVLRPVVGDDCETSAETLIEEFGSLSDVMATNPILISSAAGRSDIGVAIATIREVLGHILLYRVSDRPIVGCSSQLVDYLRIQMAFESREQLRVLYLNCKNGLIRDEIVSHGSISDTSFEPRDIVRRALQLDAAALIVAHNHPSGDASPSAADIFLTRKLIRSTSAFDIVVHDHIILGRNDVNSLRQLDLI</sequence>
<protein>
    <submittedName>
        <fullName evidence="8">DNA repair protein RadC</fullName>
    </submittedName>
</protein>
<dbReference type="GO" id="GO:0006508">
    <property type="term" value="P:proteolysis"/>
    <property type="evidence" value="ECO:0007669"/>
    <property type="project" value="UniProtKB-KW"/>
</dbReference>
<dbReference type="PROSITE" id="PS50249">
    <property type="entry name" value="MPN"/>
    <property type="match status" value="1"/>
</dbReference>
<evidence type="ECO:0000259" key="7">
    <source>
        <dbReference type="PROSITE" id="PS50249"/>
    </source>
</evidence>
<dbReference type="InterPro" id="IPR020891">
    <property type="entry name" value="UPF0758_CS"/>
</dbReference>
<keyword evidence="5" id="KW-0482">Metalloprotease</keyword>
<evidence type="ECO:0000256" key="4">
    <source>
        <dbReference type="ARBA" id="ARBA00022833"/>
    </source>
</evidence>
<keyword evidence="1" id="KW-0645">Protease</keyword>